<dbReference type="GO" id="GO:0015929">
    <property type="term" value="F:hexosaminidase activity"/>
    <property type="evidence" value="ECO:0007669"/>
    <property type="project" value="UniProtKB-ARBA"/>
</dbReference>
<keyword evidence="7" id="KW-1185">Reference proteome</keyword>
<dbReference type="PROSITE" id="PS52009">
    <property type="entry name" value="GH84"/>
    <property type="match status" value="1"/>
</dbReference>
<evidence type="ECO:0000259" key="4">
    <source>
        <dbReference type="PROSITE" id="PS50022"/>
    </source>
</evidence>
<dbReference type="PANTHER" id="PTHR13170:SF16">
    <property type="entry name" value="PROTEIN O-GLCNACASE"/>
    <property type="match status" value="1"/>
</dbReference>
<evidence type="ECO:0000313" key="7">
    <source>
        <dbReference type="Proteomes" id="UP001321804"/>
    </source>
</evidence>
<dbReference type="AlphaFoldDB" id="A0AAU9CZB1"/>
<reference evidence="6 7" key="1">
    <citation type="journal article" date="2023" name="Microbiol. Spectr.">
        <title>Symbiosis of Carpenter Bees with Uncharacterized Lactic Acid Bacteria Showing NAD Auxotrophy.</title>
        <authorList>
            <person name="Kawasaki S."/>
            <person name="Ozawa K."/>
            <person name="Mori T."/>
            <person name="Yamamoto A."/>
            <person name="Ito M."/>
            <person name="Ohkuma M."/>
            <person name="Sakamoto M."/>
            <person name="Matsutani M."/>
        </authorList>
    </citation>
    <scope>NUCLEOTIDE SEQUENCE [LARGE SCALE GENOMIC DNA]</scope>
    <source>
        <strain evidence="6 7">KimC2</strain>
    </source>
</reference>
<dbReference type="PROSITE" id="PS50022">
    <property type="entry name" value="FA58C_3"/>
    <property type="match status" value="1"/>
</dbReference>
<dbReference type="SUPFAM" id="SSF55545">
    <property type="entry name" value="beta-N-acetylhexosaminidase-like domain"/>
    <property type="match status" value="1"/>
</dbReference>
<keyword evidence="1 3" id="KW-0378">Hydrolase</keyword>
<feature type="active site" description="Proton donor" evidence="3">
    <location>
        <position position="274"/>
    </location>
</feature>
<dbReference type="SUPFAM" id="SSF51445">
    <property type="entry name" value="(Trans)glycosidases"/>
    <property type="match status" value="1"/>
</dbReference>
<dbReference type="InterPro" id="IPR024968">
    <property type="entry name" value="SlpA_C_lactobacillus"/>
</dbReference>
<evidence type="ECO:0008006" key="8">
    <source>
        <dbReference type="Google" id="ProtNLM"/>
    </source>
</evidence>
<evidence type="ECO:0000256" key="2">
    <source>
        <dbReference type="ARBA" id="ARBA00023295"/>
    </source>
</evidence>
<feature type="domain" description="GH84" evidence="5">
    <location>
        <begin position="159"/>
        <end position="446"/>
    </location>
</feature>
<dbReference type="Pfam" id="PF03217">
    <property type="entry name" value="SlpA"/>
    <property type="match status" value="1"/>
</dbReference>
<organism evidence="6 7">
    <name type="scientific">Xylocopilactobacillus apis</name>
    <dbReference type="NCBI Taxonomy" id="2932183"/>
    <lineage>
        <taxon>Bacteria</taxon>
        <taxon>Bacillati</taxon>
        <taxon>Bacillota</taxon>
        <taxon>Bacilli</taxon>
        <taxon>Lactobacillales</taxon>
        <taxon>Lactobacillaceae</taxon>
        <taxon>Xylocopilactobacillus</taxon>
    </lineage>
</organism>
<dbReference type="InterPro" id="IPR000421">
    <property type="entry name" value="FA58C"/>
</dbReference>
<dbReference type="RefSeq" id="WP_317697011.1">
    <property type="nucleotide sequence ID" value="NZ_AP026801.1"/>
</dbReference>
<comment type="similarity">
    <text evidence="3">Belongs to the glycosyl hydrolase 84 family.</text>
</comment>
<evidence type="ECO:0000313" key="6">
    <source>
        <dbReference type="EMBL" id="BDR55571.1"/>
    </source>
</evidence>
<dbReference type="InterPro" id="IPR011496">
    <property type="entry name" value="O-GlcNAcase_cat"/>
</dbReference>
<dbReference type="InterPro" id="IPR029018">
    <property type="entry name" value="Hex-like_dom2"/>
</dbReference>
<accession>A0AAU9CZB1</accession>
<feature type="domain" description="F5/8 type C" evidence="4">
    <location>
        <begin position="635"/>
        <end position="780"/>
    </location>
</feature>
<dbReference type="Gene3D" id="3.30.379.10">
    <property type="entry name" value="Chitobiase/beta-hexosaminidase domain 2-like"/>
    <property type="match status" value="1"/>
</dbReference>
<evidence type="ECO:0000259" key="5">
    <source>
        <dbReference type="PROSITE" id="PS52009"/>
    </source>
</evidence>
<dbReference type="InterPro" id="IPR051822">
    <property type="entry name" value="Glycosyl_Hydrolase_84"/>
</dbReference>
<sequence length="1048" mass="115544">MRKRKQMSVFVLGGSLILLGSSAIPSIVSFANTPVTVKAADTSPINIVKSKNVDASTSDLIDQAVKLLGTSNQVDQIIAGVAGDSESDTAAKTLGAKDAGALKANGFLVKSGQIDGKKTIVLEGKDATGLFYAVHQLVNLIQKKADLTKSDVYDSPKMPIRGVIEGFYGAPWSDQARKDLFAFMAEHRLNTYIYTPKDDTYLRKNWRDLYPADKLAELKSLVKSANDNHVSFAFALSPGNDITYSKQADYDATVAKFDQLRSIGVSQFYIALDDIPTKLNEADQAVYKNHATPSYPDNKWSALADAQAAYLNKIQKDYVKANKLPDLWLVPTNYNGSAQDPFKEAQGIALDKDIRMQWTGEGVFSANITSDSISKAKASYHSDHMFIWDNFPVNDSNQDRLFLNPVEGRQNNLDTVTDGITANPMIQPYASWIAIAGFGDYLWNPENYNAQTAQKNVLAEIAGSDQKAAEALNAFVDLNQYWNYAAPENTRHAPELAALIKDFESDKPNKGEYLKAEERLTNRLDLIENGETLMQNIDVKGFYNDALPWIKAASHWAKADKAAIMLMGISKYGNAGDDLITKTIQTMKDEKSLAQTKLLPDSRTGKPDLTITPTVGDGAFDSLIDDAYKAFGQASELIPLTDDAQLIADPTPSVATTMGVYGDNAVAKMADGKLDTRYWSNDSVKKGQYVELTLKEESNVQRIILRQGADDQVDSGDVFVGAHAEVSTDNKTWTNVGTVSSNGHFQLDLAQPVKAKYVRIVADQDTSNWLQIREFSVYHNSGLYSTNIESTGSNTLQSVFDGSLKTEFIGKLKDNSQSGIIQQTTKTPANNIGSAVLVGKVKGKVFVHTNNSWKKLGSINDDNYIHSFNTNASKIDGLRLVVDPGSAIDIHDFSLSSENRLHLVDVKDVATIRYVKGYKINVWADPYGQKFTGKRLADGTSWKVGYKVIVDGAKTFYNIGKDQWISADYAVLSHETKQVKFSGLGIVKYRPRYGINVWSDPAGKHFTGKRLMNGTKWKVTAKAYTGKKTFYQVGKNQWVDSEYFNIIK</sequence>
<name>A0AAU9CZB1_9LACO</name>
<dbReference type="KEGG" id="xak:KIMC2_01330"/>
<dbReference type="Pfam" id="PF07555">
    <property type="entry name" value="NAGidase"/>
    <property type="match status" value="1"/>
</dbReference>
<dbReference type="GO" id="GO:0005975">
    <property type="term" value="P:carbohydrate metabolic process"/>
    <property type="evidence" value="ECO:0007669"/>
    <property type="project" value="UniProtKB-ARBA"/>
</dbReference>
<dbReference type="Gene3D" id="3.20.20.80">
    <property type="entry name" value="Glycosidases"/>
    <property type="match status" value="1"/>
</dbReference>
<dbReference type="SUPFAM" id="SSF49785">
    <property type="entry name" value="Galactose-binding domain-like"/>
    <property type="match status" value="1"/>
</dbReference>
<dbReference type="GO" id="GO:1901135">
    <property type="term" value="P:carbohydrate derivative metabolic process"/>
    <property type="evidence" value="ECO:0007669"/>
    <property type="project" value="UniProtKB-ARBA"/>
</dbReference>
<dbReference type="PANTHER" id="PTHR13170">
    <property type="entry name" value="O-GLCNACASE"/>
    <property type="match status" value="1"/>
</dbReference>
<gene>
    <name evidence="6" type="ORF">KIMC2_01330</name>
</gene>
<dbReference type="InterPro" id="IPR008979">
    <property type="entry name" value="Galactose-bd-like_sf"/>
</dbReference>
<dbReference type="Proteomes" id="UP001321804">
    <property type="component" value="Chromosome"/>
</dbReference>
<evidence type="ECO:0000256" key="1">
    <source>
        <dbReference type="ARBA" id="ARBA00022801"/>
    </source>
</evidence>
<dbReference type="Gene3D" id="2.60.120.260">
    <property type="entry name" value="Galactose-binding domain-like"/>
    <property type="match status" value="1"/>
</dbReference>
<dbReference type="InterPro" id="IPR017853">
    <property type="entry name" value="GH"/>
</dbReference>
<dbReference type="EMBL" id="AP026801">
    <property type="protein sequence ID" value="BDR55571.1"/>
    <property type="molecule type" value="Genomic_DNA"/>
</dbReference>
<evidence type="ECO:0000256" key="3">
    <source>
        <dbReference type="PROSITE-ProRule" id="PRU01353"/>
    </source>
</evidence>
<dbReference type="Pfam" id="PF00754">
    <property type="entry name" value="F5_F8_type_C"/>
    <property type="match status" value="1"/>
</dbReference>
<protein>
    <recommendedName>
        <fullName evidence="8">Hyaluronoglucosaminidase</fullName>
    </recommendedName>
</protein>
<proteinExistence type="inferred from homology"/>
<keyword evidence="2 3" id="KW-0326">Glycosidase</keyword>